<gene>
    <name evidence="2" type="ORF">AYJ53_06500</name>
</gene>
<dbReference type="AlphaFoldDB" id="A0A9X0LXB5"/>
<evidence type="ECO:0000313" key="2">
    <source>
        <dbReference type="EMBL" id="KXN75634.1"/>
    </source>
</evidence>
<accession>A0A9X0LXB5</accession>
<evidence type="ECO:0000313" key="3">
    <source>
        <dbReference type="Proteomes" id="UP000070346"/>
    </source>
</evidence>
<organism evidence="2 3">
    <name type="scientific">Lactobacillus johnsonii</name>
    <dbReference type="NCBI Taxonomy" id="33959"/>
    <lineage>
        <taxon>Bacteria</taxon>
        <taxon>Bacillati</taxon>
        <taxon>Bacillota</taxon>
        <taxon>Bacilli</taxon>
        <taxon>Lactobacillales</taxon>
        <taxon>Lactobacillaceae</taxon>
        <taxon>Lactobacillus</taxon>
    </lineage>
</organism>
<dbReference type="Proteomes" id="UP000070346">
    <property type="component" value="Unassembled WGS sequence"/>
</dbReference>
<dbReference type="Pfam" id="PF14897">
    <property type="entry name" value="EpsG"/>
    <property type="match status" value="1"/>
</dbReference>
<evidence type="ECO:0008006" key="4">
    <source>
        <dbReference type="Google" id="ProtNLM"/>
    </source>
</evidence>
<keyword evidence="1" id="KW-1133">Transmembrane helix</keyword>
<reference evidence="2 3" key="1">
    <citation type="submission" date="2016-02" db="EMBL/GenBank/DDBJ databases">
        <title>Complete Genome Sequences of Lactobacillus johnsonii Strain W1.</title>
        <authorList>
            <person name="Sun Y."/>
            <person name="Wu X."/>
        </authorList>
    </citation>
    <scope>NUCLEOTIDE SEQUENCE [LARGE SCALE GENOMIC DNA]</scope>
    <source>
        <strain evidence="2 3">W1</strain>
    </source>
</reference>
<dbReference type="RefSeq" id="WP_061400816.1">
    <property type="nucleotide sequence ID" value="NZ_LSNG01000036.1"/>
</dbReference>
<protein>
    <recommendedName>
        <fullName evidence="4">EpsG family protein</fullName>
    </recommendedName>
</protein>
<feature type="transmembrane region" description="Helical" evidence="1">
    <location>
        <begin position="135"/>
        <end position="153"/>
    </location>
</feature>
<feature type="transmembrane region" description="Helical" evidence="1">
    <location>
        <begin position="301"/>
        <end position="320"/>
    </location>
</feature>
<keyword evidence="1" id="KW-0472">Membrane</keyword>
<dbReference type="InterPro" id="IPR049458">
    <property type="entry name" value="EpsG-like"/>
</dbReference>
<feature type="transmembrane region" description="Helical" evidence="1">
    <location>
        <begin position="270"/>
        <end position="289"/>
    </location>
</feature>
<sequence length="395" mass="45977">MGIYFFTAAISSWLIWLEERIDNKNKNLKRFIIFLAILVPSLVAGMRSNQMGTDVRTYVEPLQYFANSNDNFNSYINYNGTLYNGQLFSRFEKGYVTLIYLCSRLDKGLFLTFFISEFIIVSMTIFGLIKFNKKVHISICLGFFIFLTFFYNLSFNLVRQCIAMFILLYAFNFLIRKEWIKYLIAVVIAMLFHISAIFAGLLILLIYYFLYNSEGKTKLKMGDLTIQNEELKIFWIVLVGVIVLLLPSLIKSIFSSSIFSSYLNYIPDSINLSMLQIAIKLPFLIIILLEWNNMKDNPLRYFYLSIAIIDILLSQFSGQSSSASASQYGARISWYTSVFYIYSVPSALMTDKNKNKRILLTIFLVLFLIAYWYIFTVVLNYNETFPYVFASNLLN</sequence>
<name>A0A9X0LXB5_LACJH</name>
<feature type="transmembrane region" description="Helical" evidence="1">
    <location>
        <begin position="332"/>
        <end position="351"/>
    </location>
</feature>
<comment type="caution">
    <text evidence="2">The sequence shown here is derived from an EMBL/GenBank/DDBJ whole genome shotgun (WGS) entry which is preliminary data.</text>
</comment>
<feature type="transmembrane region" description="Helical" evidence="1">
    <location>
        <begin position="28"/>
        <end position="46"/>
    </location>
</feature>
<dbReference type="OrthoDB" id="2329888at2"/>
<evidence type="ECO:0000256" key="1">
    <source>
        <dbReference type="SAM" id="Phobius"/>
    </source>
</evidence>
<feature type="transmembrane region" description="Helical" evidence="1">
    <location>
        <begin position="108"/>
        <end position="129"/>
    </location>
</feature>
<proteinExistence type="predicted"/>
<dbReference type="EMBL" id="LSNG01000036">
    <property type="protein sequence ID" value="KXN75634.1"/>
    <property type="molecule type" value="Genomic_DNA"/>
</dbReference>
<feature type="transmembrane region" description="Helical" evidence="1">
    <location>
        <begin position="182"/>
        <end position="210"/>
    </location>
</feature>
<feature type="transmembrane region" description="Helical" evidence="1">
    <location>
        <begin position="231"/>
        <end position="250"/>
    </location>
</feature>
<keyword evidence="1" id="KW-0812">Transmembrane</keyword>
<feature type="transmembrane region" description="Helical" evidence="1">
    <location>
        <begin position="358"/>
        <end position="379"/>
    </location>
</feature>